<dbReference type="Proteomes" id="UP000192578">
    <property type="component" value="Unassembled WGS sequence"/>
</dbReference>
<dbReference type="AlphaFoldDB" id="A0A1W0WUD1"/>
<name>A0A1W0WUD1_HYPEX</name>
<gene>
    <name evidence="2" type="ORF">BV898_07068</name>
</gene>
<evidence type="ECO:0000313" key="2">
    <source>
        <dbReference type="EMBL" id="OQV18811.1"/>
    </source>
</evidence>
<feature type="region of interest" description="Disordered" evidence="1">
    <location>
        <begin position="1"/>
        <end position="33"/>
    </location>
</feature>
<comment type="caution">
    <text evidence="2">The sequence shown here is derived from an EMBL/GenBank/DDBJ whole genome shotgun (WGS) entry which is preliminary data.</text>
</comment>
<reference evidence="3" key="1">
    <citation type="submission" date="2017-01" db="EMBL/GenBank/DDBJ databases">
        <title>Comparative genomics of anhydrobiosis in the tardigrade Hypsibius dujardini.</title>
        <authorList>
            <person name="Yoshida Y."/>
            <person name="Koutsovoulos G."/>
            <person name="Laetsch D."/>
            <person name="Stevens L."/>
            <person name="Kumar S."/>
            <person name="Horikawa D."/>
            <person name="Ishino K."/>
            <person name="Komine S."/>
            <person name="Tomita M."/>
            <person name="Blaxter M."/>
            <person name="Arakawa K."/>
        </authorList>
    </citation>
    <scope>NUCLEOTIDE SEQUENCE [LARGE SCALE GENOMIC DNA]</scope>
    <source>
        <strain evidence="3">Z151</strain>
    </source>
</reference>
<protein>
    <submittedName>
        <fullName evidence="2">Uncharacterized protein</fullName>
    </submittedName>
</protein>
<evidence type="ECO:0000256" key="1">
    <source>
        <dbReference type="SAM" id="MobiDB-lite"/>
    </source>
</evidence>
<dbReference type="EMBL" id="MTYJ01000045">
    <property type="protein sequence ID" value="OQV18811.1"/>
    <property type="molecule type" value="Genomic_DNA"/>
</dbReference>
<feature type="compositionally biased region" description="Low complexity" evidence="1">
    <location>
        <begin position="93"/>
        <end position="115"/>
    </location>
</feature>
<proteinExistence type="predicted"/>
<sequence>MLNSAGNDSAKMAMAAANAQEDDGQDIPVIQVTEPLAEKLKEKPDPTEGAENVLQMIIDQQKSKRKKFIFREGGQQSSSGSVEDRSIVRGESSDSLDADSSSSPNPHSPAGTVAAAAAAVATTTAAPVGGGSPTGCVKGPN</sequence>
<dbReference type="OrthoDB" id="10553815at2759"/>
<evidence type="ECO:0000313" key="3">
    <source>
        <dbReference type="Proteomes" id="UP000192578"/>
    </source>
</evidence>
<organism evidence="2 3">
    <name type="scientific">Hypsibius exemplaris</name>
    <name type="common">Freshwater tardigrade</name>
    <dbReference type="NCBI Taxonomy" id="2072580"/>
    <lineage>
        <taxon>Eukaryota</taxon>
        <taxon>Metazoa</taxon>
        <taxon>Ecdysozoa</taxon>
        <taxon>Tardigrada</taxon>
        <taxon>Eutardigrada</taxon>
        <taxon>Parachela</taxon>
        <taxon>Hypsibioidea</taxon>
        <taxon>Hypsibiidae</taxon>
        <taxon>Hypsibius</taxon>
    </lineage>
</organism>
<accession>A0A1W0WUD1</accession>
<keyword evidence="3" id="KW-1185">Reference proteome</keyword>
<feature type="compositionally biased region" description="Basic and acidic residues" evidence="1">
    <location>
        <begin position="82"/>
        <end position="92"/>
    </location>
</feature>
<feature type="region of interest" description="Disordered" evidence="1">
    <location>
        <begin position="64"/>
        <end position="115"/>
    </location>
</feature>
<feature type="compositionally biased region" description="Low complexity" evidence="1">
    <location>
        <begin position="10"/>
        <end position="19"/>
    </location>
</feature>